<dbReference type="InterPro" id="IPR014880">
    <property type="entry name" value="SoxZ_dom"/>
</dbReference>
<proteinExistence type="predicted"/>
<dbReference type="Pfam" id="PF08770">
    <property type="entry name" value="SoxZ"/>
    <property type="match status" value="1"/>
</dbReference>
<keyword evidence="3" id="KW-1185">Reference proteome</keyword>
<dbReference type="KEGG" id="mfa:Mfla_0202"/>
<dbReference type="HOGENOM" id="CLU_172621_1_0_4"/>
<reference evidence="2 3" key="1">
    <citation type="submission" date="2006-03" db="EMBL/GenBank/DDBJ databases">
        <title>Complete sequence of Methylobacillus flagellatus KT.</title>
        <authorList>
            <consortium name="US DOE Joint Genome Institute"/>
            <person name="Copeland A."/>
            <person name="Lucas S."/>
            <person name="Lapidus A."/>
            <person name="Barry K."/>
            <person name="Detter J.C."/>
            <person name="Glavina del Rio T."/>
            <person name="Hammon N."/>
            <person name="Israni S."/>
            <person name="Dalin E."/>
            <person name="Tice H."/>
            <person name="Pitluck S."/>
            <person name="Brettin T."/>
            <person name="Bruce D."/>
            <person name="Han C."/>
            <person name="Tapia R."/>
            <person name="Saunders E."/>
            <person name="Gilna P."/>
            <person name="Schmutz J."/>
            <person name="Larimer F."/>
            <person name="Land M."/>
            <person name="Kyrpides N."/>
            <person name="Anderson I."/>
            <person name="Richardson P."/>
        </authorList>
    </citation>
    <scope>NUCLEOTIDE SEQUENCE [LARGE SCALE GENOMIC DNA]</scope>
    <source>
        <strain evidence="3">KT / ATCC 51484 / DSM 6875</strain>
    </source>
</reference>
<name>Q1H4W4_METFK</name>
<accession>Q1H4W4</accession>
<sequence>MLRADGMTVQARLSHGVAEIVLSFSLPVEDGIRMQGAGPGVSACFIQLVQVSHNGHQVLEAHLSTGTASDPQLVFYVAEAKAGDTVSVTWHDNKGHSGRYAMTLTSGMIFPAEARV</sequence>
<dbReference type="Gene3D" id="2.60.40.10">
    <property type="entry name" value="Immunoglobulins"/>
    <property type="match status" value="1"/>
</dbReference>
<evidence type="ECO:0000313" key="2">
    <source>
        <dbReference type="EMBL" id="ABE48473.1"/>
    </source>
</evidence>
<feature type="domain" description="Sulphur oxidation protein SoxZ" evidence="1">
    <location>
        <begin position="10"/>
        <end position="100"/>
    </location>
</feature>
<dbReference type="STRING" id="265072.Mfla_0202"/>
<dbReference type="InterPro" id="IPR014756">
    <property type="entry name" value="Ig_E-set"/>
</dbReference>
<protein>
    <submittedName>
        <fullName evidence="2">Sulfur compound chelating protein SoxZ</fullName>
    </submittedName>
</protein>
<gene>
    <name evidence="2" type="ordered locus">Mfla_0202</name>
</gene>
<dbReference type="InterPro" id="IPR013783">
    <property type="entry name" value="Ig-like_fold"/>
</dbReference>
<evidence type="ECO:0000313" key="3">
    <source>
        <dbReference type="Proteomes" id="UP000002440"/>
    </source>
</evidence>
<dbReference type="RefSeq" id="WP_011478570.1">
    <property type="nucleotide sequence ID" value="NC_007947.1"/>
</dbReference>
<dbReference type="SUPFAM" id="SSF81296">
    <property type="entry name" value="E set domains"/>
    <property type="match status" value="1"/>
</dbReference>
<dbReference type="EMBL" id="CP000284">
    <property type="protein sequence ID" value="ABE48473.1"/>
    <property type="molecule type" value="Genomic_DNA"/>
</dbReference>
<evidence type="ECO:0000259" key="1">
    <source>
        <dbReference type="Pfam" id="PF08770"/>
    </source>
</evidence>
<dbReference type="Proteomes" id="UP000002440">
    <property type="component" value="Chromosome"/>
</dbReference>
<organism evidence="2 3">
    <name type="scientific">Methylobacillus flagellatus (strain ATCC 51484 / DSM 6875 / VKM B-1610 / KT)</name>
    <dbReference type="NCBI Taxonomy" id="265072"/>
    <lineage>
        <taxon>Bacteria</taxon>
        <taxon>Pseudomonadati</taxon>
        <taxon>Pseudomonadota</taxon>
        <taxon>Betaproteobacteria</taxon>
        <taxon>Nitrosomonadales</taxon>
        <taxon>Methylophilaceae</taxon>
        <taxon>Methylobacillus</taxon>
    </lineage>
</organism>
<dbReference type="AlphaFoldDB" id="Q1H4W4"/>